<evidence type="ECO:0000313" key="8">
    <source>
        <dbReference type="Proteomes" id="UP000296034"/>
    </source>
</evidence>
<evidence type="ECO:0000256" key="4">
    <source>
        <dbReference type="ARBA" id="ARBA00022989"/>
    </source>
</evidence>
<keyword evidence="3 6" id="KW-0812">Transmembrane</keyword>
<dbReference type="PANTHER" id="PTHR23291">
    <property type="entry name" value="BAX INHIBITOR-RELATED"/>
    <property type="match status" value="1"/>
</dbReference>
<dbReference type="Pfam" id="PF01027">
    <property type="entry name" value="Bax1-I"/>
    <property type="match status" value="1"/>
</dbReference>
<evidence type="ECO:0000256" key="5">
    <source>
        <dbReference type="ARBA" id="ARBA00023136"/>
    </source>
</evidence>
<comment type="subcellular location">
    <subcellularLocation>
        <location evidence="1">Membrane</location>
        <topology evidence="1">Multi-pass membrane protein</topology>
    </subcellularLocation>
</comment>
<evidence type="ECO:0000256" key="6">
    <source>
        <dbReference type="RuleBase" id="RU004379"/>
    </source>
</evidence>
<comment type="similarity">
    <text evidence="2 6">Belongs to the BI1 family.</text>
</comment>
<dbReference type="Proteomes" id="UP000296034">
    <property type="component" value="Unassembled WGS sequence"/>
</dbReference>
<dbReference type="PANTHER" id="PTHR23291:SF50">
    <property type="entry name" value="PROTEIN LIFEGUARD 4"/>
    <property type="match status" value="1"/>
</dbReference>
<keyword evidence="4 6" id="KW-1133">Transmembrane helix</keyword>
<dbReference type="CDD" id="cd10432">
    <property type="entry name" value="BI-1-like_bacterial"/>
    <property type="match status" value="1"/>
</dbReference>
<comment type="caution">
    <text evidence="7">The sequence shown here is derived from an EMBL/GenBank/DDBJ whole genome shotgun (WGS) entry which is preliminary data.</text>
</comment>
<feature type="transmembrane region" description="Helical" evidence="6">
    <location>
        <begin position="25"/>
        <end position="46"/>
    </location>
</feature>
<feature type="transmembrane region" description="Helical" evidence="6">
    <location>
        <begin position="113"/>
        <end position="131"/>
    </location>
</feature>
<dbReference type="PROSITE" id="PS51257">
    <property type="entry name" value="PROKAR_LIPOPROTEIN"/>
    <property type="match status" value="1"/>
</dbReference>
<organism evidence="7 8">
    <name type="scientific">Candidatus Pantoea edessiphila</name>
    <dbReference type="NCBI Taxonomy" id="2044610"/>
    <lineage>
        <taxon>Bacteria</taxon>
        <taxon>Pseudomonadati</taxon>
        <taxon>Pseudomonadota</taxon>
        <taxon>Gammaproteobacteria</taxon>
        <taxon>Enterobacterales</taxon>
        <taxon>Erwiniaceae</taxon>
        <taxon>Pantoea</taxon>
    </lineage>
</organism>
<proteinExistence type="inferred from homology"/>
<dbReference type="AlphaFoldDB" id="A0A2P5SZ28"/>
<feature type="transmembrane region" description="Helical" evidence="6">
    <location>
        <begin position="58"/>
        <end position="77"/>
    </location>
</feature>
<dbReference type="OrthoDB" id="9793828at2"/>
<dbReference type="RefSeq" id="WP_136131546.1">
    <property type="nucleotide sequence ID" value="NZ_PDKS01000001.1"/>
</dbReference>
<reference evidence="7 8" key="1">
    <citation type="journal article" date="2018" name="Genome Biol. Evol.">
        <title>Cladogenesis and Genomic Streamlining in Extracellular Endosymbionts of Tropical Stink Bugs.</title>
        <authorList>
            <person name="Otero-Bravo A."/>
            <person name="Goffredi S."/>
            <person name="Sabree Z.L."/>
        </authorList>
    </citation>
    <scope>NUCLEOTIDE SEQUENCE [LARGE SCALE GENOMIC DNA]</scope>
    <source>
        <strain evidence="7 8">SoET</strain>
    </source>
</reference>
<dbReference type="InterPro" id="IPR006214">
    <property type="entry name" value="Bax_inhibitor_1-related"/>
</dbReference>
<sequence length="235" mass="26639">MHRYSQSDSIVQQSSRELHIYMTQVYGWMACGLILTSFVAWLTAHSPIINFIFGNKNIFFSLVIIQLFLSIFISNSIINFSSAVTTGMFMFYSMLTGLVMSCIFLFYTNSSIVTTFCISSMMFGTMSIYGYTTKRDLSSFNNILIMGLIGVLISSIINILLKNSLLTWLLTCISILLFVGLTAYDTQKLKIIANQIDINDNNSLRRNSIVGALILYLDFINLFTLLLRIFGDRNK</sequence>
<dbReference type="GO" id="GO:0005886">
    <property type="term" value="C:plasma membrane"/>
    <property type="evidence" value="ECO:0007669"/>
    <property type="project" value="TreeGrafter"/>
</dbReference>
<evidence type="ECO:0000313" key="7">
    <source>
        <dbReference type="EMBL" id="PPI87550.1"/>
    </source>
</evidence>
<feature type="transmembrane region" description="Helical" evidence="6">
    <location>
        <begin position="89"/>
        <end position="107"/>
    </location>
</feature>
<accession>A0A2P5SZ28</accession>
<dbReference type="EMBL" id="PDKS01000001">
    <property type="protein sequence ID" value="PPI87550.1"/>
    <property type="molecule type" value="Genomic_DNA"/>
</dbReference>
<protein>
    <recommendedName>
        <fullName evidence="9">Inner membrane protein YbhL</fullName>
    </recommendedName>
</protein>
<feature type="transmembrane region" description="Helical" evidence="6">
    <location>
        <begin position="143"/>
        <end position="161"/>
    </location>
</feature>
<feature type="transmembrane region" description="Helical" evidence="6">
    <location>
        <begin position="207"/>
        <end position="230"/>
    </location>
</feature>
<evidence type="ECO:0000256" key="2">
    <source>
        <dbReference type="ARBA" id="ARBA00010350"/>
    </source>
</evidence>
<name>A0A2P5SZ28_9GAMM</name>
<evidence type="ECO:0000256" key="1">
    <source>
        <dbReference type="ARBA" id="ARBA00004141"/>
    </source>
</evidence>
<evidence type="ECO:0000256" key="3">
    <source>
        <dbReference type="ARBA" id="ARBA00022692"/>
    </source>
</evidence>
<gene>
    <name evidence="7" type="ORF">CRV11_01310</name>
</gene>
<evidence type="ECO:0008006" key="9">
    <source>
        <dbReference type="Google" id="ProtNLM"/>
    </source>
</evidence>
<feature type="transmembrane region" description="Helical" evidence="6">
    <location>
        <begin position="167"/>
        <end position="186"/>
    </location>
</feature>
<keyword evidence="5 6" id="KW-0472">Membrane</keyword>